<reference evidence="2" key="1">
    <citation type="journal article" date="2015" name="Nat. Genet.">
        <title>The genome and transcriptome of the zoonotic hookworm Ancylostoma ceylanicum identify infection-specific gene families.</title>
        <authorList>
            <person name="Schwarz E.M."/>
            <person name="Hu Y."/>
            <person name="Antoshechkin I."/>
            <person name="Miller M.M."/>
            <person name="Sternberg P.W."/>
            <person name="Aroian R.V."/>
        </authorList>
    </citation>
    <scope>NUCLEOTIDE SEQUENCE</scope>
    <source>
        <strain evidence="2">HY135</strain>
    </source>
</reference>
<organism evidence="1 2">
    <name type="scientific">Ancylostoma ceylanicum</name>
    <dbReference type="NCBI Taxonomy" id="53326"/>
    <lineage>
        <taxon>Eukaryota</taxon>
        <taxon>Metazoa</taxon>
        <taxon>Ecdysozoa</taxon>
        <taxon>Nematoda</taxon>
        <taxon>Chromadorea</taxon>
        <taxon>Rhabditida</taxon>
        <taxon>Rhabditina</taxon>
        <taxon>Rhabditomorpha</taxon>
        <taxon>Strongyloidea</taxon>
        <taxon>Ancylostomatidae</taxon>
        <taxon>Ancylostomatinae</taxon>
        <taxon>Ancylostoma</taxon>
    </lineage>
</organism>
<evidence type="ECO:0000313" key="1">
    <source>
        <dbReference type="EMBL" id="EYC03376.1"/>
    </source>
</evidence>
<protein>
    <recommendedName>
        <fullName evidence="3">Reverse transcriptase domain-containing protein</fullName>
    </recommendedName>
</protein>
<dbReference type="OrthoDB" id="5825913at2759"/>
<evidence type="ECO:0000313" key="2">
    <source>
        <dbReference type="Proteomes" id="UP000024635"/>
    </source>
</evidence>
<dbReference type="Proteomes" id="UP000024635">
    <property type="component" value="Unassembled WGS sequence"/>
</dbReference>
<accession>A0A016TL13</accession>
<comment type="caution">
    <text evidence="1">The sequence shown here is derived from an EMBL/GenBank/DDBJ whole genome shotgun (WGS) entry which is preliminary data.</text>
</comment>
<keyword evidence="2" id="KW-1185">Reference proteome</keyword>
<dbReference type="PANTHER" id="PTHR47027">
    <property type="entry name" value="REVERSE TRANSCRIPTASE DOMAIN-CONTAINING PROTEIN"/>
    <property type="match status" value="1"/>
</dbReference>
<dbReference type="EMBL" id="JARK01001430">
    <property type="protein sequence ID" value="EYC03376.1"/>
    <property type="molecule type" value="Genomic_DNA"/>
</dbReference>
<dbReference type="AlphaFoldDB" id="A0A016TL13"/>
<gene>
    <name evidence="1" type="primary">Acey_s0094.g2724</name>
    <name evidence="1" type="ORF">Y032_0094g2724</name>
</gene>
<proteinExistence type="predicted"/>
<sequence>MLRRLDEKGSKAGLTINTTKTKVMRSAFSSPQPVLLQGVPLEAVSEYVYLARLLNMENGIKPEIERIGRAGWAAFNQKRTRRYQGPGAVRRSLQIDRAARPVLCE</sequence>
<name>A0A016TL13_9BILA</name>
<dbReference type="PANTHER" id="PTHR47027:SF20">
    <property type="entry name" value="REVERSE TRANSCRIPTASE-LIKE PROTEIN WITH RNA-DIRECTED DNA POLYMERASE DOMAIN"/>
    <property type="match status" value="1"/>
</dbReference>
<evidence type="ECO:0008006" key="3">
    <source>
        <dbReference type="Google" id="ProtNLM"/>
    </source>
</evidence>